<evidence type="ECO:0000256" key="9">
    <source>
        <dbReference type="ARBA" id="ARBA00030592"/>
    </source>
</evidence>
<comment type="similarity">
    <text evidence="2 11">Belongs to the folylpolyglutamate synthase family.</text>
</comment>
<dbReference type="InterPro" id="IPR013221">
    <property type="entry name" value="Mur_ligase_cen"/>
</dbReference>
<keyword evidence="15" id="KW-1185">Reference proteome</keyword>
<dbReference type="AlphaFoldDB" id="A0A923RIY7"/>
<evidence type="ECO:0000256" key="8">
    <source>
        <dbReference type="ARBA" id="ARBA00022842"/>
    </source>
</evidence>
<dbReference type="FunFam" id="3.40.1190.10:FF:000011">
    <property type="entry name" value="Folylpolyglutamate synthase/dihydrofolate synthase"/>
    <property type="match status" value="1"/>
</dbReference>
<dbReference type="Gene3D" id="3.90.190.20">
    <property type="entry name" value="Mur ligase, C-terminal domain"/>
    <property type="match status" value="1"/>
</dbReference>
<dbReference type="InterPro" id="IPR001645">
    <property type="entry name" value="Folylpolyglutamate_synth"/>
</dbReference>
<keyword evidence="4 11" id="KW-0436">Ligase</keyword>
<evidence type="ECO:0000256" key="6">
    <source>
        <dbReference type="ARBA" id="ARBA00022741"/>
    </source>
</evidence>
<keyword evidence="5" id="KW-0479">Metal-binding</keyword>
<proteinExistence type="inferred from homology"/>
<dbReference type="GO" id="GO:0005737">
    <property type="term" value="C:cytoplasm"/>
    <property type="evidence" value="ECO:0007669"/>
    <property type="project" value="TreeGrafter"/>
</dbReference>
<dbReference type="PANTHER" id="PTHR11136:SF0">
    <property type="entry name" value="DIHYDROFOLATE SYNTHETASE-RELATED"/>
    <property type="match status" value="1"/>
</dbReference>
<comment type="catalytic activity">
    <reaction evidence="10">
        <text>(6S)-5,6,7,8-tetrahydrofolyl-(gamma-L-Glu)(n) + L-glutamate + ATP = (6S)-5,6,7,8-tetrahydrofolyl-(gamma-L-Glu)(n+1) + ADP + phosphate + H(+)</text>
        <dbReference type="Rhea" id="RHEA:10580"/>
        <dbReference type="Rhea" id="RHEA-COMP:14738"/>
        <dbReference type="Rhea" id="RHEA-COMP:14740"/>
        <dbReference type="ChEBI" id="CHEBI:15378"/>
        <dbReference type="ChEBI" id="CHEBI:29985"/>
        <dbReference type="ChEBI" id="CHEBI:30616"/>
        <dbReference type="ChEBI" id="CHEBI:43474"/>
        <dbReference type="ChEBI" id="CHEBI:141005"/>
        <dbReference type="ChEBI" id="CHEBI:456216"/>
        <dbReference type="EC" id="6.3.2.17"/>
    </reaction>
</comment>
<dbReference type="EC" id="6.3.2.17" evidence="3"/>
<dbReference type="RefSeq" id="WP_186870284.1">
    <property type="nucleotide sequence ID" value="NZ_JACOOL010000008.1"/>
</dbReference>
<dbReference type="PIRSF" id="PIRSF001563">
    <property type="entry name" value="Folylpolyglu_synth"/>
    <property type="match status" value="1"/>
</dbReference>
<dbReference type="PANTHER" id="PTHR11136">
    <property type="entry name" value="FOLYLPOLYGLUTAMATE SYNTHASE-RELATED"/>
    <property type="match status" value="1"/>
</dbReference>
<evidence type="ECO:0000256" key="10">
    <source>
        <dbReference type="ARBA" id="ARBA00047493"/>
    </source>
</evidence>
<keyword evidence="8" id="KW-0460">Magnesium</keyword>
<evidence type="ECO:0000313" key="15">
    <source>
        <dbReference type="Proteomes" id="UP000637359"/>
    </source>
</evidence>
<evidence type="ECO:0000313" key="14">
    <source>
        <dbReference type="EMBL" id="MBC5637579.1"/>
    </source>
</evidence>
<dbReference type="InterPro" id="IPR036565">
    <property type="entry name" value="Mur-like_cat_sf"/>
</dbReference>
<dbReference type="Pfam" id="PF02875">
    <property type="entry name" value="Mur_ligase_C"/>
    <property type="match status" value="1"/>
</dbReference>
<dbReference type="Pfam" id="PF08245">
    <property type="entry name" value="Mur_ligase_M"/>
    <property type="match status" value="1"/>
</dbReference>
<comment type="cofactor">
    <cofactor evidence="1">
        <name>Mg(2+)</name>
        <dbReference type="ChEBI" id="CHEBI:18420"/>
    </cofactor>
</comment>
<name>A0A923RIY7_9BACI</name>
<feature type="domain" description="Mur ligase central" evidence="13">
    <location>
        <begin position="46"/>
        <end position="269"/>
    </location>
</feature>
<evidence type="ECO:0000256" key="3">
    <source>
        <dbReference type="ARBA" id="ARBA00013025"/>
    </source>
</evidence>
<comment type="caution">
    <text evidence="14">The sequence shown here is derived from an EMBL/GenBank/DDBJ whole genome shotgun (WGS) entry which is preliminary data.</text>
</comment>
<dbReference type="SUPFAM" id="SSF53623">
    <property type="entry name" value="MurD-like peptide ligases, catalytic domain"/>
    <property type="match status" value="1"/>
</dbReference>
<evidence type="ECO:0000256" key="5">
    <source>
        <dbReference type="ARBA" id="ARBA00022723"/>
    </source>
</evidence>
<keyword evidence="7 11" id="KW-0067">ATP-binding</keyword>
<dbReference type="GO" id="GO:0004326">
    <property type="term" value="F:tetrahydrofolylpolyglutamate synthase activity"/>
    <property type="evidence" value="ECO:0007669"/>
    <property type="project" value="UniProtKB-EC"/>
</dbReference>
<dbReference type="SUPFAM" id="SSF53244">
    <property type="entry name" value="MurD-like peptide ligases, peptide-binding domain"/>
    <property type="match status" value="1"/>
</dbReference>
<gene>
    <name evidence="14" type="ORF">H8S33_12250</name>
</gene>
<evidence type="ECO:0000256" key="2">
    <source>
        <dbReference type="ARBA" id="ARBA00008276"/>
    </source>
</evidence>
<protein>
    <recommendedName>
        <fullName evidence="3">tetrahydrofolate synthase</fullName>
        <ecNumber evidence="3">6.3.2.17</ecNumber>
    </recommendedName>
    <alternativeName>
        <fullName evidence="9">Tetrahydrofolylpolyglutamate synthase</fullName>
    </alternativeName>
</protein>
<dbReference type="Proteomes" id="UP000637359">
    <property type="component" value="Unassembled WGS sequence"/>
</dbReference>
<feature type="domain" description="Mur ligase C-terminal" evidence="12">
    <location>
        <begin position="296"/>
        <end position="396"/>
    </location>
</feature>
<dbReference type="GO" id="GO:0008841">
    <property type="term" value="F:dihydrofolate synthase activity"/>
    <property type="evidence" value="ECO:0007669"/>
    <property type="project" value="TreeGrafter"/>
</dbReference>
<sequence length="425" mass="48867">MFHSIDQIEVFFAERRTLGIKPGLDRMMALLESQHNPQQKIKAIHIAGTNGKGSTLTYLKAALIENNYRVGIFTSPSLTGLTGHIFINDLPIPDDRFITLFNQLLPSIEELDLVEMHATEFEIITTIAYMYFSETVDIAIIEAGMGGREDSTNCIQPMLSIITNIAMDHATFLGDTLEEIAFHKAGIIKGHTPVVIGAIEESCMPIFEKEARKKYANMYKLNRDFFYKRTFIDENRQFFEWCYQGTKLEMEIQMKGKHQIINAATALMALVIIEKCGVDLNWDNVYQGIKTAHLPGRFEKILDNPIVILDGAHNPKGMEAFLHTVNDLYRTKRKKLIFAGFKDKELKKMLHLALPHFDTIMVTSFDHPRAEPADNLWEMVPVEKVRQIKWQEEWKEIEERDEMYFFAGSLHFIGLVRAYVKKQTL</sequence>
<dbReference type="GO" id="GO:0005524">
    <property type="term" value="F:ATP binding"/>
    <property type="evidence" value="ECO:0007669"/>
    <property type="project" value="UniProtKB-KW"/>
</dbReference>
<dbReference type="InterPro" id="IPR036615">
    <property type="entry name" value="Mur_ligase_C_dom_sf"/>
</dbReference>
<dbReference type="Gene3D" id="3.40.1190.10">
    <property type="entry name" value="Mur-like, catalytic domain"/>
    <property type="match status" value="1"/>
</dbReference>
<reference evidence="14" key="1">
    <citation type="submission" date="2020-08" db="EMBL/GenBank/DDBJ databases">
        <title>Genome public.</title>
        <authorList>
            <person name="Liu C."/>
            <person name="Sun Q."/>
        </authorList>
    </citation>
    <scope>NUCLEOTIDE SEQUENCE</scope>
    <source>
        <strain evidence="14">BX22</strain>
    </source>
</reference>
<keyword evidence="6 11" id="KW-0547">Nucleotide-binding</keyword>
<evidence type="ECO:0000256" key="11">
    <source>
        <dbReference type="PIRNR" id="PIRNR001563"/>
    </source>
</evidence>
<evidence type="ECO:0000259" key="13">
    <source>
        <dbReference type="Pfam" id="PF08245"/>
    </source>
</evidence>
<accession>A0A923RIY7</accession>
<dbReference type="GO" id="GO:0046872">
    <property type="term" value="F:metal ion binding"/>
    <property type="evidence" value="ECO:0007669"/>
    <property type="project" value="UniProtKB-KW"/>
</dbReference>
<dbReference type="EMBL" id="JACOOL010000008">
    <property type="protein sequence ID" value="MBC5637579.1"/>
    <property type="molecule type" value="Genomic_DNA"/>
</dbReference>
<evidence type="ECO:0000256" key="7">
    <source>
        <dbReference type="ARBA" id="ARBA00022840"/>
    </source>
</evidence>
<evidence type="ECO:0000259" key="12">
    <source>
        <dbReference type="Pfam" id="PF02875"/>
    </source>
</evidence>
<evidence type="ECO:0000256" key="1">
    <source>
        <dbReference type="ARBA" id="ARBA00001946"/>
    </source>
</evidence>
<organism evidence="14 15">
    <name type="scientific">Ornithinibacillus hominis</name>
    <dbReference type="NCBI Taxonomy" id="2763055"/>
    <lineage>
        <taxon>Bacteria</taxon>
        <taxon>Bacillati</taxon>
        <taxon>Bacillota</taxon>
        <taxon>Bacilli</taxon>
        <taxon>Bacillales</taxon>
        <taxon>Bacillaceae</taxon>
        <taxon>Ornithinibacillus</taxon>
    </lineage>
</organism>
<dbReference type="NCBIfam" id="TIGR01499">
    <property type="entry name" value="folC"/>
    <property type="match status" value="1"/>
</dbReference>
<evidence type="ECO:0000256" key="4">
    <source>
        <dbReference type="ARBA" id="ARBA00022598"/>
    </source>
</evidence>
<dbReference type="InterPro" id="IPR004101">
    <property type="entry name" value="Mur_ligase_C"/>
</dbReference>